<reference evidence="2" key="2">
    <citation type="submission" date="2022-01" db="EMBL/GenBank/DDBJ databases">
        <authorList>
            <person name="Yamashiro T."/>
            <person name="Shiraishi A."/>
            <person name="Satake H."/>
            <person name="Nakayama K."/>
        </authorList>
    </citation>
    <scope>NUCLEOTIDE SEQUENCE</scope>
</reference>
<feature type="region of interest" description="Disordered" evidence="1">
    <location>
        <begin position="1"/>
        <end position="33"/>
    </location>
</feature>
<sequence length="127" mass="13971">MSQSLSSNVPDNSPEQEATTGHSILRRLDSPTSQATQLHELELTLTPAIGRELSQESVPILISQAHGPSRKRNAEDKRTPNTPIQDSLAATRANEIGIIADKRISYAEDRRAEDHDQIQIILARLGL</sequence>
<feature type="region of interest" description="Disordered" evidence="1">
    <location>
        <begin position="59"/>
        <end position="86"/>
    </location>
</feature>
<feature type="compositionally biased region" description="Polar residues" evidence="1">
    <location>
        <begin position="1"/>
        <end position="22"/>
    </location>
</feature>
<gene>
    <name evidence="2" type="ORF">Tco_0804409</name>
</gene>
<evidence type="ECO:0000313" key="3">
    <source>
        <dbReference type="Proteomes" id="UP001151760"/>
    </source>
</evidence>
<evidence type="ECO:0000313" key="2">
    <source>
        <dbReference type="EMBL" id="GJS97441.1"/>
    </source>
</evidence>
<keyword evidence="3" id="KW-1185">Reference proteome</keyword>
<organism evidence="2 3">
    <name type="scientific">Tanacetum coccineum</name>
    <dbReference type="NCBI Taxonomy" id="301880"/>
    <lineage>
        <taxon>Eukaryota</taxon>
        <taxon>Viridiplantae</taxon>
        <taxon>Streptophyta</taxon>
        <taxon>Embryophyta</taxon>
        <taxon>Tracheophyta</taxon>
        <taxon>Spermatophyta</taxon>
        <taxon>Magnoliopsida</taxon>
        <taxon>eudicotyledons</taxon>
        <taxon>Gunneridae</taxon>
        <taxon>Pentapetalae</taxon>
        <taxon>asterids</taxon>
        <taxon>campanulids</taxon>
        <taxon>Asterales</taxon>
        <taxon>Asteraceae</taxon>
        <taxon>Asteroideae</taxon>
        <taxon>Anthemideae</taxon>
        <taxon>Anthemidinae</taxon>
        <taxon>Tanacetum</taxon>
    </lineage>
</organism>
<name>A0ABQ5A739_9ASTR</name>
<protein>
    <submittedName>
        <fullName evidence="2">Uncharacterized protein</fullName>
    </submittedName>
</protein>
<accession>A0ABQ5A739</accession>
<dbReference type="EMBL" id="BQNB010011962">
    <property type="protein sequence ID" value="GJS97441.1"/>
    <property type="molecule type" value="Genomic_DNA"/>
</dbReference>
<reference evidence="2" key="1">
    <citation type="journal article" date="2022" name="Int. J. Mol. Sci.">
        <title>Draft Genome of Tanacetum Coccineum: Genomic Comparison of Closely Related Tanacetum-Family Plants.</title>
        <authorList>
            <person name="Yamashiro T."/>
            <person name="Shiraishi A."/>
            <person name="Nakayama K."/>
            <person name="Satake H."/>
        </authorList>
    </citation>
    <scope>NUCLEOTIDE SEQUENCE</scope>
</reference>
<comment type="caution">
    <text evidence="2">The sequence shown here is derived from an EMBL/GenBank/DDBJ whole genome shotgun (WGS) entry which is preliminary data.</text>
</comment>
<dbReference type="Proteomes" id="UP001151760">
    <property type="component" value="Unassembled WGS sequence"/>
</dbReference>
<evidence type="ECO:0000256" key="1">
    <source>
        <dbReference type="SAM" id="MobiDB-lite"/>
    </source>
</evidence>
<proteinExistence type="predicted"/>